<evidence type="ECO:0000256" key="1">
    <source>
        <dbReference type="ARBA" id="ARBA00022729"/>
    </source>
</evidence>
<dbReference type="InterPro" id="IPR017853">
    <property type="entry name" value="GH"/>
</dbReference>
<dbReference type="EMBL" id="JAOVQM010000005">
    <property type="protein sequence ID" value="MCV2232507.1"/>
    <property type="molecule type" value="Genomic_DNA"/>
</dbReference>
<accession>A0ABT2Y6Y3</accession>
<dbReference type="InterPro" id="IPR003790">
    <property type="entry name" value="GHL10"/>
</dbReference>
<name>A0ABT2Y6Y3_9MOLU</name>
<dbReference type="Proteomes" id="UP001177160">
    <property type="component" value="Unassembled WGS sequence"/>
</dbReference>
<dbReference type="Gene3D" id="3.20.20.80">
    <property type="entry name" value="Glycosidases"/>
    <property type="match status" value="1"/>
</dbReference>
<proteinExistence type="predicted"/>
<dbReference type="Pfam" id="PF02638">
    <property type="entry name" value="GHL10"/>
    <property type="match status" value="1"/>
</dbReference>
<dbReference type="PANTHER" id="PTHR43405:SF1">
    <property type="entry name" value="GLYCOSYL HYDROLASE DIGH"/>
    <property type="match status" value="1"/>
</dbReference>
<gene>
    <name evidence="3" type="ORF">N7548_06675</name>
</gene>
<feature type="domain" description="Glycosyl hydrolase-like 10" evidence="2">
    <location>
        <begin position="34"/>
        <end position="350"/>
    </location>
</feature>
<evidence type="ECO:0000313" key="3">
    <source>
        <dbReference type="EMBL" id="MCV2232507.1"/>
    </source>
</evidence>
<evidence type="ECO:0000313" key="4">
    <source>
        <dbReference type="Proteomes" id="UP001177160"/>
    </source>
</evidence>
<dbReference type="RefSeq" id="WP_263608695.1">
    <property type="nucleotide sequence ID" value="NZ_JAOVQM010000005.1"/>
</dbReference>
<dbReference type="SUPFAM" id="SSF51445">
    <property type="entry name" value="(Trans)glycosidases"/>
    <property type="match status" value="1"/>
</dbReference>
<dbReference type="InterPro" id="IPR052177">
    <property type="entry name" value="Divisome_Glycosyl_Hydrolase"/>
</dbReference>
<dbReference type="PANTHER" id="PTHR43405">
    <property type="entry name" value="GLYCOSYL HYDROLASE DIGH"/>
    <property type="match status" value="1"/>
</dbReference>
<keyword evidence="4" id="KW-1185">Reference proteome</keyword>
<organism evidence="3 4">
    <name type="scientific">Paracholeplasma manati</name>
    <dbReference type="NCBI Taxonomy" id="591373"/>
    <lineage>
        <taxon>Bacteria</taxon>
        <taxon>Bacillati</taxon>
        <taxon>Mycoplasmatota</taxon>
        <taxon>Mollicutes</taxon>
        <taxon>Acholeplasmatales</taxon>
        <taxon>Acholeplasmataceae</taxon>
        <taxon>Paracholeplasma</taxon>
    </lineage>
</organism>
<evidence type="ECO:0000259" key="2">
    <source>
        <dbReference type="Pfam" id="PF02638"/>
    </source>
</evidence>
<comment type="caution">
    <text evidence="3">The sequence shown here is derived from an EMBL/GenBank/DDBJ whole genome shotgun (WGS) entry which is preliminary data.</text>
</comment>
<protein>
    <submittedName>
        <fullName evidence="3">Family 10 glycosylhydrolase</fullName>
    </submittedName>
</protein>
<reference evidence="3" key="1">
    <citation type="submission" date="2022-09" db="EMBL/GenBank/DDBJ databases">
        <title>Novel Mycoplasma species identified in domestic and wild animals.</title>
        <authorList>
            <person name="Volokhov D.V."/>
            <person name="Furtak V.A."/>
            <person name="Zagorodnyaya T.A."/>
        </authorList>
    </citation>
    <scope>NUCLEOTIDE SEQUENCE</scope>
    <source>
        <strain evidence="3">Oakley</strain>
    </source>
</reference>
<keyword evidence="1" id="KW-0732">Signal</keyword>
<sequence>MKLHLYKNPSQPIVYYGTTQVVEVSNQIQLKKPFRAMWVSNVANIDFPVLTDVYDYQQKIITMLDTAKNFHLNAIFYQVRTTNDAFYTSQLNPISRYLTGQEGKQPPFDVLKFVIDEAKKRDIEVHAWCNPYRVSLNGLIKKDDYLKTCDSNNLAVQRPDLIILNKEGQIILNPAKAEVRQHIIDSMVEIIENYEVVGIHFDDYFYPYQGLDDIENDLKDYEERPDKNQSLDDFRRHQVTLAIQGVYHAIKAVKPSVRFGVSPFGIWRNSVESEHGAHVSPKATQSYDNQYADAYLWVKSGYIDYIVPQLYWEFGHPLAPYADLVRFWVKTCQHTNVDLYLGHGAYRLGNEGEYENPEEVSNQLKYANPYKTVKGHVFFTYKTFLNQDKSRQGMVSLQQTLKEVAE</sequence>